<feature type="compositionally biased region" description="Polar residues" evidence="1">
    <location>
        <begin position="86"/>
        <end position="95"/>
    </location>
</feature>
<dbReference type="Gene3D" id="4.10.280.10">
    <property type="entry name" value="Helix-loop-helix DNA-binding domain"/>
    <property type="match status" value="1"/>
</dbReference>
<feature type="compositionally biased region" description="Low complexity" evidence="1">
    <location>
        <begin position="74"/>
        <end position="85"/>
    </location>
</feature>
<dbReference type="Proteomes" id="UP001140510">
    <property type="component" value="Unassembled WGS sequence"/>
</dbReference>
<evidence type="ECO:0000313" key="2">
    <source>
        <dbReference type="EMBL" id="KAJ4395022.1"/>
    </source>
</evidence>
<comment type="caution">
    <text evidence="2">The sequence shown here is derived from an EMBL/GenBank/DDBJ whole genome shotgun (WGS) entry which is preliminary data.</text>
</comment>
<proteinExistence type="predicted"/>
<protein>
    <recommendedName>
        <fullName evidence="4">BHLH domain-containing protein</fullName>
    </recommendedName>
</protein>
<evidence type="ECO:0000256" key="1">
    <source>
        <dbReference type="SAM" id="MobiDB-lite"/>
    </source>
</evidence>
<dbReference type="AlphaFoldDB" id="A0A9W8Z042"/>
<dbReference type="InterPro" id="IPR036638">
    <property type="entry name" value="HLH_DNA-bd_sf"/>
</dbReference>
<gene>
    <name evidence="2" type="ORF">N0V91_011116</name>
</gene>
<feature type="region of interest" description="Disordered" evidence="1">
    <location>
        <begin position="54"/>
        <end position="141"/>
    </location>
</feature>
<keyword evidence="3" id="KW-1185">Reference proteome</keyword>
<organism evidence="2 3">
    <name type="scientific">Didymella pomorum</name>
    <dbReference type="NCBI Taxonomy" id="749634"/>
    <lineage>
        <taxon>Eukaryota</taxon>
        <taxon>Fungi</taxon>
        <taxon>Dikarya</taxon>
        <taxon>Ascomycota</taxon>
        <taxon>Pezizomycotina</taxon>
        <taxon>Dothideomycetes</taxon>
        <taxon>Pleosporomycetidae</taxon>
        <taxon>Pleosporales</taxon>
        <taxon>Pleosporineae</taxon>
        <taxon>Didymellaceae</taxon>
        <taxon>Didymella</taxon>
    </lineage>
</organism>
<evidence type="ECO:0008006" key="4">
    <source>
        <dbReference type="Google" id="ProtNLM"/>
    </source>
</evidence>
<reference evidence="2" key="1">
    <citation type="submission" date="2022-10" db="EMBL/GenBank/DDBJ databases">
        <title>Tapping the CABI collections for fungal endophytes: first genome assemblies for Collariella, Neodidymelliopsis, Ascochyta clinopodiicola, Didymella pomorum, Didymosphaeria variabile, Neocosmospora piperis and Neocucurbitaria cava.</title>
        <authorList>
            <person name="Hill R."/>
        </authorList>
    </citation>
    <scope>NUCLEOTIDE SEQUENCE</scope>
    <source>
        <strain evidence="2">IMI 355091</strain>
    </source>
</reference>
<evidence type="ECO:0000313" key="3">
    <source>
        <dbReference type="Proteomes" id="UP001140510"/>
    </source>
</evidence>
<dbReference type="EMBL" id="JAPEVA010000182">
    <property type="protein sequence ID" value="KAJ4395022.1"/>
    <property type="molecule type" value="Genomic_DNA"/>
</dbReference>
<sequence length="164" mass="17990">MPLDTTAALDNRLLPSPISASAEWPEASAELAGRVDQLAPGFYQYTGSYYTPGWPQNTWPSGEVQPRDSPSPGPSNSMGPGSLSSFDSSPAQTAGPNRPQPTSRKRGRPCLYSESLDEYMTSKSSDKAGGRRSAHNRVERKYREGLNAEIKRLQLRGGRIIRHR</sequence>
<name>A0A9W8Z042_9PLEO</name>
<accession>A0A9W8Z042</accession>
<dbReference type="GO" id="GO:0046983">
    <property type="term" value="F:protein dimerization activity"/>
    <property type="evidence" value="ECO:0007669"/>
    <property type="project" value="InterPro"/>
</dbReference>